<dbReference type="RefSeq" id="WP_042624387.1">
    <property type="nucleotide sequence ID" value="NZ_BSTO01000023.1"/>
</dbReference>
<organism evidence="6 7">
    <name type="scientific">Burkholderia plantarii</name>
    <dbReference type="NCBI Taxonomy" id="41899"/>
    <lineage>
        <taxon>Bacteria</taxon>
        <taxon>Pseudomonadati</taxon>
        <taxon>Pseudomonadota</taxon>
        <taxon>Betaproteobacteria</taxon>
        <taxon>Burkholderiales</taxon>
        <taxon>Burkholderiaceae</taxon>
        <taxon>Burkholderia</taxon>
    </lineage>
</organism>
<dbReference type="Pfam" id="PF03466">
    <property type="entry name" value="LysR_substrate"/>
    <property type="match status" value="1"/>
</dbReference>
<name>A0A0B6RU59_BURPL</name>
<dbReference type="FunFam" id="1.10.10.10:FF:000001">
    <property type="entry name" value="LysR family transcriptional regulator"/>
    <property type="match status" value="1"/>
</dbReference>
<dbReference type="Gene3D" id="3.40.190.10">
    <property type="entry name" value="Periplasmic binding protein-like II"/>
    <property type="match status" value="2"/>
</dbReference>
<dbReference type="HOGENOM" id="CLU_039613_6_4_4"/>
<keyword evidence="7" id="KW-1185">Reference proteome</keyword>
<reference evidence="6 7" key="2">
    <citation type="journal article" date="2016" name="Appl. Microbiol. Biotechnol.">
        <title>Mutations improving production and secretion of extracellular lipase by Burkholderia glumae PG1.</title>
        <authorList>
            <person name="Knapp A."/>
            <person name="Voget S."/>
            <person name="Gao R."/>
            <person name="Zaburannyi N."/>
            <person name="Krysciak D."/>
            <person name="Breuer M."/>
            <person name="Hauer B."/>
            <person name="Streit W.R."/>
            <person name="Muller R."/>
            <person name="Daniel R."/>
            <person name="Jaeger K.E."/>
        </authorList>
    </citation>
    <scope>NUCLEOTIDE SEQUENCE [LARGE SCALE GENOMIC DNA]</scope>
    <source>
        <strain evidence="6 7">PG1</strain>
    </source>
</reference>
<dbReference type="GO" id="GO:0003677">
    <property type="term" value="F:DNA binding"/>
    <property type="evidence" value="ECO:0007669"/>
    <property type="project" value="UniProtKB-KW"/>
</dbReference>
<dbReference type="InterPro" id="IPR000847">
    <property type="entry name" value="LysR_HTH_N"/>
</dbReference>
<dbReference type="KEGG" id="bgp:BGL_1c11870"/>
<dbReference type="InterPro" id="IPR036390">
    <property type="entry name" value="WH_DNA-bd_sf"/>
</dbReference>
<dbReference type="PANTHER" id="PTHR30346">
    <property type="entry name" value="TRANSCRIPTIONAL DUAL REGULATOR HCAR-RELATED"/>
    <property type="match status" value="1"/>
</dbReference>
<protein>
    <submittedName>
        <fullName evidence="6">Transcriptional regulator, LysR family</fullName>
    </submittedName>
</protein>
<dbReference type="OrthoDB" id="8679465at2"/>
<dbReference type="Pfam" id="PF00126">
    <property type="entry name" value="HTH_1"/>
    <property type="match status" value="1"/>
</dbReference>
<dbReference type="PROSITE" id="PS50931">
    <property type="entry name" value="HTH_LYSR"/>
    <property type="match status" value="1"/>
</dbReference>
<evidence type="ECO:0000256" key="2">
    <source>
        <dbReference type="ARBA" id="ARBA00023015"/>
    </source>
</evidence>
<accession>A0A0B6RU59</accession>
<proteinExistence type="inferred from homology"/>
<dbReference type="PANTHER" id="PTHR30346:SF0">
    <property type="entry name" value="HCA OPERON TRANSCRIPTIONAL ACTIVATOR HCAR"/>
    <property type="match status" value="1"/>
</dbReference>
<evidence type="ECO:0000256" key="3">
    <source>
        <dbReference type="ARBA" id="ARBA00023125"/>
    </source>
</evidence>
<evidence type="ECO:0000313" key="7">
    <source>
        <dbReference type="Proteomes" id="UP000031838"/>
    </source>
</evidence>
<dbReference type="GO" id="GO:0032993">
    <property type="term" value="C:protein-DNA complex"/>
    <property type="evidence" value="ECO:0007669"/>
    <property type="project" value="TreeGrafter"/>
</dbReference>
<dbReference type="InterPro" id="IPR005119">
    <property type="entry name" value="LysR_subst-bd"/>
</dbReference>
<evidence type="ECO:0000256" key="4">
    <source>
        <dbReference type="ARBA" id="ARBA00023163"/>
    </source>
</evidence>
<dbReference type="KEGG" id="bpla:bpln_1g11390"/>
<reference evidence="7" key="1">
    <citation type="submission" date="2011-03" db="EMBL/GenBank/DDBJ databases">
        <authorList>
            <person name="Voget S."/>
            <person name="Streit W.R."/>
            <person name="Jaeger K.E."/>
            <person name="Daniel R."/>
        </authorList>
    </citation>
    <scope>NUCLEOTIDE SEQUENCE [LARGE SCALE GENOMIC DNA]</scope>
    <source>
        <strain evidence="7">PG1</strain>
    </source>
</reference>
<dbReference type="SUPFAM" id="SSF53850">
    <property type="entry name" value="Periplasmic binding protein-like II"/>
    <property type="match status" value="1"/>
</dbReference>
<dbReference type="Proteomes" id="UP000031838">
    <property type="component" value="Chromosome 1"/>
</dbReference>
<evidence type="ECO:0000313" key="6">
    <source>
        <dbReference type="EMBL" id="AJK45709.1"/>
    </source>
</evidence>
<dbReference type="AlphaFoldDB" id="A0A0B6RU59"/>
<comment type="similarity">
    <text evidence="1">Belongs to the LysR transcriptional regulatory family.</text>
</comment>
<evidence type="ECO:0000259" key="5">
    <source>
        <dbReference type="PROSITE" id="PS50931"/>
    </source>
</evidence>
<gene>
    <name evidence="6" type="ORF">BGL_1c11870</name>
</gene>
<evidence type="ECO:0000256" key="1">
    <source>
        <dbReference type="ARBA" id="ARBA00009437"/>
    </source>
</evidence>
<dbReference type="EMBL" id="CP002580">
    <property type="protein sequence ID" value="AJK45709.1"/>
    <property type="molecule type" value="Genomic_DNA"/>
</dbReference>
<dbReference type="Gene3D" id="1.10.10.10">
    <property type="entry name" value="Winged helix-like DNA-binding domain superfamily/Winged helix DNA-binding domain"/>
    <property type="match status" value="1"/>
</dbReference>
<sequence length="312" mass="33711">MENVPLRYSLRQLRYFVVTAEALSFTAAARQLHISQPSISTSIAELEASFGLQLFIRHHASGLSLTPAGRDMLGQARNLLKNAEELQTAARDMDGGMSGTIALGCLVSLAPPLLPAVMSRFVAEHAGIGFRTFEAHQDDLLDGLGDGTLDIALTYSLDLSDDIAFTPLVSLPPYVILPHGHRLARGASVALEDLLDEPYVLLDLPHSREYFAALFAPLGRRPVPAFRSSQPEVVRGMVANGLGYSILNFPLRSTATVDGTSFAIRPFRDAVTATMLGIAMSRAMKPRQLITRFAAFCESCIPELHGRAPVAA</sequence>
<keyword evidence="3" id="KW-0238">DNA-binding</keyword>
<dbReference type="SUPFAM" id="SSF46785">
    <property type="entry name" value="Winged helix' DNA-binding domain"/>
    <property type="match status" value="1"/>
</dbReference>
<feature type="domain" description="HTH lysR-type" evidence="5">
    <location>
        <begin position="8"/>
        <end position="66"/>
    </location>
</feature>
<dbReference type="InterPro" id="IPR036388">
    <property type="entry name" value="WH-like_DNA-bd_sf"/>
</dbReference>
<keyword evidence="4" id="KW-0804">Transcription</keyword>
<dbReference type="PRINTS" id="PR00039">
    <property type="entry name" value="HTHLYSR"/>
</dbReference>
<dbReference type="GO" id="GO:0003700">
    <property type="term" value="F:DNA-binding transcription factor activity"/>
    <property type="evidence" value="ECO:0007669"/>
    <property type="project" value="InterPro"/>
</dbReference>
<keyword evidence="2" id="KW-0805">Transcription regulation</keyword>